<evidence type="ECO:0000256" key="7">
    <source>
        <dbReference type="ARBA" id="ARBA00022729"/>
    </source>
</evidence>
<evidence type="ECO:0000256" key="17">
    <source>
        <dbReference type="SAM" id="MobiDB-lite"/>
    </source>
</evidence>
<evidence type="ECO:0000256" key="15">
    <source>
        <dbReference type="ARBA" id="ARBA00046146"/>
    </source>
</evidence>
<dbReference type="Pfam" id="PF00229">
    <property type="entry name" value="TNF"/>
    <property type="match status" value="1"/>
</dbReference>
<dbReference type="Ensembl" id="ENSORLT00020025603.1">
    <property type="protein sequence ID" value="ENSORLP00020017147.1"/>
    <property type="gene ID" value="ENSORLG00020018172.1"/>
</dbReference>
<dbReference type="InterPro" id="IPR006053">
    <property type="entry name" value="TNF"/>
</dbReference>
<dbReference type="GO" id="GO:0005164">
    <property type="term" value="F:tumor necrosis factor receptor binding"/>
    <property type="evidence" value="ECO:0007669"/>
    <property type="project" value="InterPro"/>
</dbReference>
<dbReference type="SMART" id="SM00207">
    <property type="entry name" value="TNF"/>
    <property type="match status" value="1"/>
</dbReference>
<evidence type="ECO:0000256" key="2">
    <source>
        <dbReference type="ARBA" id="ARBA00008670"/>
    </source>
</evidence>
<organism evidence="20 21">
    <name type="scientific">Oryzias latipes</name>
    <name type="common">Japanese rice fish</name>
    <name type="synonym">Japanese killifish</name>
    <dbReference type="NCBI Taxonomy" id="8090"/>
    <lineage>
        <taxon>Eukaryota</taxon>
        <taxon>Metazoa</taxon>
        <taxon>Chordata</taxon>
        <taxon>Craniata</taxon>
        <taxon>Vertebrata</taxon>
        <taxon>Euteleostomi</taxon>
        <taxon>Actinopterygii</taxon>
        <taxon>Neopterygii</taxon>
        <taxon>Teleostei</taxon>
        <taxon>Neoteleostei</taxon>
        <taxon>Acanthomorphata</taxon>
        <taxon>Ovalentaria</taxon>
        <taxon>Atherinomorphae</taxon>
        <taxon>Beloniformes</taxon>
        <taxon>Adrianichthyidae</taxon>
        <taxon>Oryziinae</taxon>
        <taxon>Oryzias</taxon>
    </lineage>
</organism>
<evidence type="ECO:0000256" key="5">
    <source>
        <dbReference type="ARBA" id="ARBA00022514"/>
    </source>
</evidence>
<evidence type="ECO:0000256" key="16">
    <source>
        <dbReference type="ARBA" id="ARBA00046860"/>
    </source>
</evidence>
<reference key="1">
    <citation type="journal article" date="2007" name="Nature">
        <title>The medaka draft genome and insights into vertebrate genome evolution.</title>
        <authorList>
            <person name="Kasahara M."/>
            <person name="Naruse K."/>
            <person name="Sasaki S."/>
            <person name="Nakatani Y."/>
            <person name="Qu W."/>
            <person name="Ahsan B."/>
            <person name="Yamada T."/>
            <person name="Nagayasu Y."/>
            <person name="Doi K."/>
            <person name="Kasai Y."/>
            <person name="Jindo T."/>
            <person name="Kobayashi D."/>
            <person name="Shimada A."/>
            <person name="Toyoda A."/>
            <person name="Kuroki Y."/>
            <person name="Fujiyama A."/>
            <person name="Sasaki T."/>
            <person name="Shimizu A."/>
            <person name="Asakawa S."/>
            <person name="Shimizu N."/>
            <person name="Hashimoto S."/>
            <person name="Yang J."/>
            <person name="Lee Y."/>
            <person name="Matsushima K."/>
            <person name="Sugano S."/>
            <person name="Sakaizumi M."/>
            <person name="Narita T."/>
            <person name="Ohishi K."/>
            <person name="Haga S."/>
            <person name="Ohta F."/>
            <person name="Nomoto H."/>
            <person name="Nogata K."/>
            <person name="Morishita T."/>
            <person name="Endo T."/>
            <person name="Shin-I T."/>
            <person name="Takeda H."/>
            <person name="Morishita S."/>
            <person name="Kohara Y."/>
        </authorList>
    </citation>
    <scope>NUCLEOTIDE SEQUENCE [LARGE SCALE GENOMIC DNA]</scope>
    <source>
        <strain>Hd-rR</strain>
    </source>
</reference>
<evidence type="ECO:0000256" key="3">
    <source>
        <dbReference type="ARBA" id="ARBA00013893"/>
    </source>
</evidence>
<dbReference type="GO" id="GO:0006955">
    <property type="term" value="P:immune response"/>
    <property type="evidence" value="ECO:0007669"/>
    <property type="project" value="InterPro"/>
</dbReference>
<evidence type="ECO:0000256" key="9">
    <source>
        <dbReference type="ARBA" id="ARBA00022989"/>
    </source>
</evidence>
<dbReference type="PRINTS" id="PR01234">
    <property type="entry name" value="TNECROSISFCT"/>
</dbReference>
<dbReference type="InterPro" id="IPR006052">
    <property type="entry name" value="TNF_dom"/>
</dbReference>
<keyword evidence="11" id="KW-1015">Disulfide bond</keyword>
<evidence type="ECO:0000256" key="11">
    <source>
        <dbReference type="ARBA" id="ARBA00023157"/>
    </source>
</evidence>
<dbReference type="Gene3D" id="2.60.120.40">
    <property type="match status" value="1"/>
</dbReference>
<evidence type="ECO:0000256" key="4">
    <source>
        <dbReference type="ARBA" id="ARBA00018403"/>
    </source>
</evidence>
<evidence type="ECO:0000256" key="13">
    <source>
        <dbReference type="ARBA" id="ARBA00033253"/>
    </source>
</evidence>
<comment type="similarity">
    <text evidence="2">Belongs to the tumor necrosis factor family.</text>
</comment>
<sequence length="279" mass="31424">MVSDIIGVSPKQEAPFKRGPSRFSTQNKSEEGHRRRANQRNRLRTMEGECSVPMIISDHTEAEQPKSLRGKPSSRIAAVMLAVILCLATAAAAVLFFSSHAKHPEVHEDSFHLKLRQISNVRAAIHVEGKYNPSLDTSIEWIRGVDQFHFQGGLDLDNNEIVIPRKGLYFVYSQASFEVSCSGNASSMIHLSHTVQRWSSSYGREDDKTYRTILHSIRTACQRKESDEQDANGDWYTAVYMGAVFNLEKGDRLRTVMKKSMLEQLEDNPGNTFFGAFAL</sequence>
<dbReference type="GO" id="GO:0005615">
    <property type="term" value="C:extracellular space"/>
    <property type="evidence" value="ECO:0007669"/>
    <property type="project" value="UniProtKB-KW"/>
</dbReference>
<evidence type="ECO:0000313" key="21">
    <source>
        <dbReference type="Proteomes" id="UP000265180"/>
    </source>
</evidence>
<accession>A0A3P9L995</accession>
<evidence type="ECO:0000256" key="18">
    <source>
        <dbReference type="SAM" id="Phobius"/>
    </source>
</evidence>
<dbReference type="PANTHER" id="PTHR11471:SF23">
    <property type="entry name" value="TUMOR NECROSIS FACTOR"/>
    <property type="match status" value="1"/>
</dbReference>
<comment type="subcellular location">
    <subcellularLocation>
        <location evidence="1">Membrane</location>
        <topology evidence="1">Single-pass type II membrane protein</topology>
    </subcellularLocation>
</comment>
<reference evidence="20" key="4">
    <citation type="submission" date="2025-09" db="UniProtKB">
        <authorList>
            <consortium name="Ensembl"/>
        </authorList>
    </citation>
    <scope>IDENTIFICATION</scope>
    <source>
        <strain evidence="20">HNI</strain>
    </source>
</reference>
<reference evidence="20" key="3">
    <citation type="submission" date="2025-08" db="UniProtKB">
        <authorList>
            <consortium name="Ensembl"/>
        </authorList>
    </citation>
    <scope>IDENTIFICATION</scope>
    <source>
        <strain evidence="20">HNI</strain>
    </source>
</reference>
<dbReference type="InterPro" id="IPR002960">
    <property type="entry name" value="TNF_beta"/>
</dbReference>
<feature type="domain" description="THD" evidence="19">
    <location>
        <begin position="123"/>
        <end position="279"/>
    </location>
</feature>
<evidence type="ECO:0000256" key="14">
    <source>
        <dbReference type="ARBA" id="ARBA00033263"/>
    </source>
</evidence>
<keyword evidence="5" id="KW-0202">Cytokine</keyword>
<dbReference type="GO" id="GO:0005125">
    <property type="term" value="F:cytokine activity"/>
    <property type="evidence" value="ECO:0007669"/>
    <property type="project" value="UniProtKB-KW"/>
</dbReference>
<evidence type="ECO:0000256" key="8">
    <source>
        <dbReference type="ARBA" id="ARBA00022968"/>
    </source>
</evidence>
<keyword evidence="6 18" id="KW-0812">Transmembrane</keyword>
<evidence type="ECO:0000259" key="19">
    <source>
        <dbReference type="PROSITE" id="PS50049"/>
    </source>
</evidence>
<evidence type="ECO:0000256" key="1">
    <source>
        <dbReference type="ARBA" id="ARBA00004606"/>
    </source>
</evidence>
<keyword evidence="7" id="KW-0732">Signal</keyword>
<evidence type="ECO:0000256" key="12">
    <source>
        <dbReference type="ARBA" id="ARBA00029751"/>
    </source>
</evidence>
<keyword evidence="9 18" id="KW-1133">Transmembrane helix</keyword>
<dbReference type="CDD" id="cd00184">
    <property type="entry name" value="TNF"/>
    <property type="match status" value="1"/>
</dbReference>
<evidence type="ECO:0000256" key="10">
    <source>
        <dbReference type="ARBA" id="ARBA00023136"/>
    </source>
</evidence>
<dbReference type="PROSITE" id="PS50049">
    <property type="entry name" value="THD_2"/>
    <property type="match status" value="1"/>
</dbReference>
<keyword evidence="8" id="KW-0735">Signal-anchor</keyword>
<evidence type="ECO:0000256" key="6">
    <source>
        <dbReference type="ARBA" id="ARBA00022692"/>
    </source>
</evidence>
<dbReference type="PRINTS" id="PR01236">
    <property type="entry name" value="TNFBETA"/>
</dbReference>
<proteinExistence type="inferred from homology"/>
<dbReference type="AlphaFoldDB" id="A0A3P9L995"/>
<keyword evidence="10 18" id="KW-0472">Membrane</keyword>
<dbReference type="InterPro" id="IPR008983">
    <property type="entry name" value="Tumour_necrosis_fac-like_dom"/>
</dbReference>
<protein>
    <recommendedName>
        <fullName evidence="4">Lymphotoxin-alpha</fullName>
    </recommendedName>
    <alternativeName>
        <fullName evidence="12">TNF-alpha</fullName>
    </alternativeName>
    <alternativeName>
        <fullName evidence="13">TNF-beta</fullName>
    </alternativeName>
    <alternativeName>
        <fullName evidence="3">Tumor necrosis factor</fullName>
    </alternativeName>
    <alternativeName>
        <fullName evidence="14">Tumor necrosis factor ligand superfamily member 1</fullName>
    </alternativeName>
</protein>
<dbReference type="PANTHER" id="PTHR11471">
    <property type="entry name" value="TUMOR NECROSIS FACTOR FAMILY MEMBER"/>
    <property type="match status" value="1"/>
</dbReference>
<comment type="function">
    <text evidence="15">Cytokine that in its homotrimeric form binds to TNFRSF1A/TNFR1, TNFRSF1B/TNFBR and TNFRSF14/HVEM. In its heterotrimeric form with LTB binds to TNFRSF3/LTBR. Lymphotoxin is produced by lymphocytes and is cytotoxic for a wide range of tumor cells in vitro and in vivo.</text>
</comment>
<name>A0A3P9L995_ORYLA</name>
<feature type="transmembrane region" description="Helical" evidence="18">
    <location>
        <begin position="76"/>
        <end position="97"/>
    </location>
</feature>
<dbReference type="SUPFAM" id="SSF49842">
    <property type="entry name" value="TNF-like"/>
    <property type="match status" value="1"/>
</dbReference>
<feature type="region of interest" description="Disordered" evidence="17">
    <location>
        <begin position="1"/>
        <end position="40"/>
    </location>
</feature>
<evidence type="ECO:0000313" key="20">
    <source>
        <dbReference type="Ensembl" id="ENSORLP00020017147.1"/>
    </source>
</evidence>
<dbReference type="GO" id="GO:0016020">
    <property type="term" value="C:membrane"/>
    <property type="evidence" value="ECO:0007669"/>
    <property type="project" value="UniProtKB-SubCell"/>
</dbReference>
<dbReference type="Proteomes" id="UP000265180">
    <property type="component" value="Chromosome 11"/>
</dbReference>
<reference evidence="20 21" key="2">
    <citation type="submission" date="2017-04" db="EMBL/GenBank/DDBJ databases">
        <title>CpG methylation of centromeres and impact of large insertions on vertebrate speciation.</title>
        <authorList>
            <person name="Ichikawa K."/>
            <person name="Yoshimura J."/>
            <person name="Morishita S."/>
        </authorList>
    </citation>
    <scope>NUCLEOTIDE SEQUENCE</scope>
    <source>
        <strain evidence="20 21">HNI</strain>
    </source>
</reference>
<comment type="subunit">
    <text evidence="16">Homotrimer, and heterotrimer of either two LTB and one LTA subunits or (less prevalent) two LTA and one LTB subunits. Interacts with TNFRSF14.</text>
</comment>